<dbReference type="CDD" id="cd07023">
    <property type="entry name" value="S49_Sppa_N_C"/>
    <property type="match status" value="1"/>
</dbReference>
<evidence type="ECO:0000313" key="11">
    <source>
        <dbReference type="Proteomes" id="UP000613266"/>
    </source>
</evidence>
<keyword evidence="3" id="KW-0645">Protease</keyword>
<sequence>MAIKSVLAPVGRFIARAWAWLDTSRRFVFNLLWLLILIALVSALLKRDPEPLQDKTTLVLNLQGRLVEQHSGSPRERLEAELRGSDTDQTQLRDVLRVLKHAAQDAKISQLLLDLNGFAGGGQAGLHELQRALTEFKKSGKKIVAYGDGFDQRGYQLASQADEIYLHPMGMVLLEGFGRYRNYYKDLFERVGVSANVLRAGKYKNFGEPYFTNGPSDATKESEGALYGDLWQRYLAGVEAARKLEKGAVTTYIETLPARMTELKGDTAQLALQAKLVDGIKNRDEVRALLMERGAKDEKGHSFRRVDFKQYLAHAKEKPVHGKHVAVVVAEGEIVDGSANPGRVGGDSTAALVRQAREDKNVAAVVLRVNSPGGSAFASDLIRRELELTRKAGKPVVISMGDVAASGGYWVSMDADEVIAHPSTITGSIGVFGMLPTADKLLEKLPVHTGGVATTWLVGAGDPRRPLDPRVAQAVQAGINRIYIDFVAKTAAARKKTPEQIDAVAQGRVWTGQQALEVGLVDRLGLLDDAIAAAAKRAKLEGKPAVQYVEKERSFMARVVEDFGSSQAAHAAAWVRTALDLPRLPAPMREAAAELSWLTEAQQAAPGHAKLPGSVHVHCLCTAP</sequence>
<dbReference type="EMBL" id="JAEDAK010000012">
    <property type="protein sequence ID" value="MBH9578452.1"/>
    <property type="molecule type" value="Genomic_DNA"/>
</dbReference>
<dbReference type="GO" id="GO:0006465">
    <property type="term" value="P:signal peptide processing"/>
    <property type="evidence" value="ECO:0007669"/>
    <property type="project" value="InterPro"/>
</dbReference>
<evidence type="ECO:0000256" key="3">
    <source>
        <dbReference type="ARBA" id="ARBA00022670"/>
    </source>
</evidence>
<dbReference type="GO" id="GO:0016020">
    <property type="term" value="C:membrane"/>
    <property type="evidence" value="ECO:0007669"/>
    <property type="project" value="UniProtKB-SubCell"/>
</dbReference>
<evidence type="ECO:0000256" key="2">
    <source>
        <dbReference type="ARBA" id="ARBA00008683"/>
    </source>
</evidence>
<comment type="caution">
    <text evidence="10">The sequence shown here is derived from an EMBL/GenBank/DDBJ whole genome shotgun (WGS) entry which is preliminary data.</text>
</comment>
<reference evidence="10" key="1">
    <citation type="submission" date="2020-12" db="EMBL/GenBank/DDBJ databases">
        <title>The genome sequence of Inhella sp. 1Y17.</title>
        <authorList>
            <person name="Liu Y."/>
        </authorList>
    </citation>
    <scope>NUCLEOTIDE SEQUENCE</scope>
    <source>
        <strain evidence="10">1Y17</strain>
    </source>
</reference>
<dbReference type="SUPFAM" id="SSF52096">
    <property type="entry name" value="ClpP/crotonase"/>
    <property type="match status" value="2"/>
</dbReference>
<keyword evidence="5" id="KW-0720">Serine protease</keyword>
<accession>A0A931J8R2</accession>
<evidence type="ECO:0000256" key="6">
    <source>
        <dbReference type="ARBA" id="ARBA00023136"/>
    </source>
</evidence>
<dbReference type="PANTHER" id="PTHR33209">
    <property type="entry name" value="PROTEASE 4"/>
    <property type="match status" value="1"/>
</dbReference>
<dbReference type="RefSeq" id="WP_198112223.1">
    <property type="nucleotide sequence ID" value="NZ_JAEDAK010000012.1"/>
</dbReference>
<evidence type="ECO:0000313" key="10">
    <source>
        <dbReference type="EMBL" id="MBH9578452.1"/>
    </source>
</evidence>
<evidence type="ECO:0000259" key="9">
    <source>
        <dbReference type="Pfam" id="PF01343"/>
    </source>
</evidence>
<proteinExistence type="inferred from homology"/>
<dbReference type="Gene3D" id="3.90.226.10">
    <property type="entry name" value="2-enoyl-CoA Hydratase, Chain A, domain 1"/>
    <property type="match status" value="4"/>
</dbReference>
<evidence type="ECO:0000256" key="7">
    <source>
        <dbReference type="PIRSR" id="PIRSR001217-1"/>
    </source>
</evidence>
<feature type="transmembrane region" description="Helical" evidence="8">
    <location>
        <begin position="27"/>
        <end position="45"/>
    </location>
</feature>
<comment type="similarity">
    <text evidence="2">Belongs to the peptidase S49 family.</text>
</comment>
<dbReference type="InterPro" id="IPR047217">
    <property type="entry name" value="S49_SppA_67K_type_N"/>
</dbReference>
<name>A0A931J8R2_9BURK</name>
<dbReference type="InterPro" id="IPR004634">
    <property type="entry name" value="Pept_S49_pIV"/>
</dbReference>
<evidence type="ECO:0000256" key="5">
    <source>
        <dbReference type="ARBA" id="ARBA00022825"/>
    </source>
</evidence>
<feature type="domain" description="Peptidase S49" evidence="9">
    <location>
        <begin position="390"/>
        <end position="540"/>
    </location>
</feature>
<feature type="active site" description="Nucleophile" evidence="7">
    <location>
        <position position="406"/>
    </location>
</feature>
<dbReference type="AlphaFoldDB" id="A0A931J8R2"/>
<dbReference type="InterPro" id="IPR002142">
    <property type="entry name" value="Peptidase_S49"/>
</dbReference>
<dbReference type="PANTHER" id="PTHR33209:SF1">
    <property type="entry name" value="PEPTIDASE S49 DOMAIN-CONTAINING PROTEIN"/>
    <property type="match status" value="1"/>
</dbReference>
<protein>
    <submittedName>
        <fullName evidence="10">Signal peptide peptidase SppA</fullName>
    </submittedName>
</protein>
<gene>
    <name evidence="10" type="primary">sppA</name>
    <name evidence="10" type="ORF">I7X39_16285</name>
</gene>
<keyword evidence="8" id="KW-0812">Transmembrane</keyword>
<dbReference type="GO" id="GO:0008236">
    <property type="term" value="F:serine-type peptidase activity"/>
    <property type="evidence" value="ECO:0007669"/>
    <property type="project" value="UniProtKB-KW"/>
</dbReference>
<evidence type="ECO:0000256" key="8">
    <source>
        <dbReference type="SAM" id="Phobius"/>
    </source>
</evidence>
<evidence type="ECO:0000256" key="1">
    <source>
        <dbReference type="ARBA" id="ARBA00004370"/>
    </source>
</evidence>
<feature type="domain" description="Peptidase S49" evidence="9">
    <location>
        <begin position="136"/>
        <end position="292"/>
    </location>
</feature>
<dbReference type="CDD" id="cd07018">
    <property type="entry name" value="S49_SppA_67K_type"/>
    <property type="match status" value="1"/>
</dbReference>
<feature type="active site" description="Proton donor/acceptor" evidence="7">
    <location>
        <position position="204"/>
    </location>
</feature>
<dbReference type="InterPro" id="IPR047272">
    <property type="entry name" value="S49_SppA_C"/>
</dbReference>
<evidence type="ECO:0000256" key="4">
    <source>
        <dbReference type="ARBA" id="ARBA00022801"/>
    </source>
</evidence>
<keyword evidence="8" id="KW-1133">Transmembrane helix</keyword>
<comment type="subcellular location">
    <subcellularLocation>
        <location evidence="1">Membrane</location>
    </subcellularLocation>
</comment>
<dbReference type="NCBIfam" id="TIGR00706">
    <property type="entry name" value="SppA_dom"/>
    <property type="match status" value="1"/>
</dbReference>
<keyword evidence="11" id="KW-1185">Reference proteome</keyword>
<dbReference type="InterPro" id="IPR004635">
    <property type="entry name" value="Pept_S49_SppA"/>
</dbReference>
<dbReference type="NCBIfam" id="TIGR00705">
    <property type="entry name" value="SppA_67K"/>
    <property type="match status" value="1"/>
</dbReference>
<organism evidence="10 11">
    <name type="scientific">Inhella proteolytica</name>
    <dbReference type="NCBI Taxonomy" id="2795029"/>
    <lineage>
        <taxon>Bacteria</taxon>
        <taxon>Pseudomonadati</taxon>
        <taxon>Pseudomonadota</taxon>
        <taxon>Betaproteobacteria</taxon>
        <taxon>Burkholderiales</taxon>
        <taxon>Sphaerotilaceae</taxon>
        <taxon>Inhella</taxon>
    </lineage>
</organism>
<keyword evidence="4" id="KW-0378">Hydrolase</keyword>
<dbReference type="InterPro" id="IPR029045">
    <property type="entry name" value="ClpP/crotonase-like_dom_sf"/>
</dbReference>
<dbReference type="PIRSF" id="PIRSF001217">
    <property type="entry name" value="Protease_4_SppA"/>
    <property type="match status" value="1"/>
</dbReference>
<dbReference type="Proteomes" id="UP000613266">
    <property type="component" value="Unassembled WGS sequence"/>
</dbReference>
<keyword evidence="6 8" id="KW-0472">Membrane</keyword>
<dbReference type="Pfam" id="PF01343">
    <property type="entry name" value="Peptidase_S49"/>
    <property type="match status" value="2"/>
</dbReference>